<evidence type="ECO:0000256" key="3">
    <source>
        <dbReference type="SAM" id="SignalP"/>
    </source>
</evidence>
<comment type="caution">
    <text evidence="5">The sequence shown here is derived from an EMBL/GenBank/DDBJ whole genome shotgun (WGS) entry which is preliminary data.</text>
</comment>
<dbReference type="InterPro" id="IPR001223">
    <property type="entry name" value="Glyco_hydro18_cat"/>
</dbReference>
<dbReference type="PANTHER" id="PTHR45708:SF49">
    <property type="entry name" value="ENDOCHITINASE"/>
    <property type="match status" value="1"/>
</dbReference>
<accession>A0A3E2GXD1</accession>
<dbReference type="GO" id="GO:0005975">
    <property type="term" value="P:carbohydrate metabolic process"/>
    <property type="evidence" value="ECO:0007669"/>
    <property type="project" value="InterPro"/>
</dbReference>
<dbReference type="InterPro" id="IPR050542">
    <property type="entry name" value="Glycosyl_Hydrlase18_Chitinase"/>
</dbReference>
<dbReference type="STRING" id="5539.A0A3E2GXD1"/>
<gene>
    <name evidence="5" type="ORF">B7463_g10925</name>
</gene>
<dbReference type="OrthoDB" id="6020543at2759"/>
<dbReference type="GO" id="GO:0005576">
    <property type="term" value="C:extracellular region"/>
    <property type="evidence" value="ECO:0007669"/>
    <property type="project" value="TreeGrafter"/>
</dbReference>
<dbReference type="GO" id="GO:0004568">
    <property type="term" value="F:chitinase activity"/>
    <property type="evidence" value="ECO:0007669"/>
    <property type="project" value="TreeGrafter"/>
</dbReference>
<feature type="domain" description="GH18" evidence="4">
    <location>
        <begin position="28"/>
        <end position="332"/>
    </location>
</feature>
<evidence type="ECO:0000256" key="2">
    <source>
        <dbReference type="ARBA" id="ARBA00023295"/>
    </source>
</evidence>
<dbReference type="PROSITE" id="PS51910">
    <property type="entry name" value="GH18_2"/>
    <property type="match status" value="1"/>
</dbReference>
<name>A0A3E2GXD1_SCYLI</name>
<sequence>MKTSLFTSLALCATIINAGVIKTRASGGLSVVYWGQDDSERSLGAYCASGQGVDVIVLAFLSTFGDGNTPSGSFGSECNVDSSGNGSCGTLAKDITTCKNNGIKVLISVGGAGANYGLSGNPDADGVAWSLWNEWASPDVVSSEALRPIGNVFVDGWDFDIESNPNNSGQYLGELVKKLRAYIATDPNHTYYISGAPQCPIPEENMGAAIKSAQFDWLFIQFYNNDECSAYQLFNNDGGSFNYDSWVSYVSDTASANAKLFVGLPASQTASTGDSSGSKYWVSTSNLPKLVSQYSSHPQWGGIMIWDARSSDTVTFDGCNYEQNIHSVLNTGNTC</sequence>
<dbReference type="InterPro" id="IPR017853">
    <property type="entry name" value="GH"/>
</dbReference>
<keyword evidence="1" id="KW-0378">Hydrolase</keyword>
<organism evidence="5 6">
    <name type="scientific">Scytalidium lignicola</name>
    <name type="common">Hyphomycete</name>
    <dbReference type="NCBI Taxonomy" id="5539"/>
    <lineage>
        <taxon>Eukaryota</taxon>
        <taxon>Fungi</taxon>
        <taxon>Dikarya</taxon>
        <taxon>Ascomycota</taxon>
        <taxon>Pezizomycotina</taxon>
        <taxon>Leotiomycetes</taxon>
        <taxon>Leotiomycetes incertae sedis</taxon>
        <taxon>Scytalidium</taxon>
    </lineage>
</organism>
<keyword evidence="2" id="KW-0326">Glycosidase</keyword>
<dbReference type="Pfam" id="PF00704">
    <property type="entry name" value="Glyco_hydro_18"/>
    <property type="match status" value="1"/>
</dbReference>
<evidence type="ECO:0000256" key="1">
    <source>
        <dbReference type="ARBA" id="ARBA00022801"/>
    </source>
</evidence>
<evidence type="ECO:0000259" key="4">
    <source>
        <dbReference type="PROSITE" id="PS51910"/>
    </source>
</evidence>
<feature type="signal peptide" evidence="3">
    <location>
        <begin position="1"/>
        <end position="25"/>
    </location>
</feature>
<dbReference type="Proteomes" id="UP000258309">
    <property type="component" value="Unassembled WGS sequence"/>
</dbReference>
<dbReference type="SUPFAM" id="SSF51445">
    <property type="entry name" value="(Trans)glycosidases"/>
    <property type="match status" value="1"/>
</dbReference>
<proteinExistence type="predicted"/>
<feature type="non-terminal residue" evidence="5">
    <location>
        <position position="1"/>
    </location>
</feature>
<keyword evidence="6" id="KW-1185">Reference proteome</keyword>
<dbReference type="PANTHER" id="PTHR45708">
    <property type="entry name" value="ENDOCHITINASE"/>
    <property type="match status" value="1"/>
</dbReference>
<dbReference type="OMA" id="YWGQDSA"/>
<keyword evidence="3" id="KW-0732">Signal</keyword>
<evidence type="ECO:0000313" key="5">
    <source>
        <dbReference type="EMBL" id="RFU25413.1"/>
    </source>
</evidence>
<feature type="non-terminal residue" evidence="5">
    <location>
        <position position="335"/>
    </location>
</feature>
<feature type="chain" id="PRO_5017707297" description="GH18 domain-containing protein" evidence="3">
    <location>
        <begin position="26"/>
        <end position="335"/>
    </location>
</feature>
<dbReference type="Gene3D" id="3.20.20.80">
    <property type="entry name" value="Glycosidases"/>
    <property type="match status" value="1"/>
</dbReference>
<evidence type="ECO:0000313" key="6">
    <source>
        <dbReference type="Proteomes" id="UP000258309"/>
    </source>
</evidence>
<reference evidence="5 6" key="1">
    <citation type="submission" date="2018-05" db="EMBL/GenBank/DDBJ databases">
        <title>Draft genome sequence of Scytalidium lignicola DSM 105466, a ubiquitous saprotrophic fungus.</title>
        <authorList>
            <person name="Buettner E."/>
            <person name="Gebauer A.M."/>
            <person name="Hofrichter M."/>
            <person name="Liers C."/>
            <person name="Kellner H."/>
        </authorList>
    </citation>
    <scope>NUCLEOTIDE SEQUENCE [LARGE SCALE GENOMIC DNA]</scope>
    <source>
        <strain evidence="5 6">DSM 105466</strain>
    </source>
</reference>
<dbReference type="EMBL" id="NCSJ02000335">
    <property type="protein sequence ID" value="RFU25413.1"/>
    <property type="molecule type" value="Genomic_DNA"/>
</dbReference>
<protein>
    <recommendedName>
        <fullName evidence="4">GH18 domain-containing protein</fullName>
    </recommendedName>
</protein>
<dbReference type="AlphaFoldDB" id="A0A3E2GXD1"/>